<comment type="caution">
    <text evidence="5">The sequence shown here is derived from an EMBL/GenBank/DDBJ whole genome shotgun (WGS) entry which is preliminary data.</text>
</comment>
<evidence type="ECO:0000259" key="4">
    <source>
        <dbReference type="Pfam" id="PF08240"/>
    </source>
</evidence>
<dbReference type="InterPro" id="IPR047122">
    <property type="entry name" value="Trans-enoyl_RdTase-like"/>
</dbReference>
<protein>
    <recommendedName>
        <fullName evidence="4">Alcohol dehydrogenase-like N-terminal domain-containing protein</fullName>
    </recommendedName>
</protein>
<evidence type="ECO:0000313" key="6">
    <source>
        <dbReference type="Proteomes" id="UP001642406"/>
    </source>
</evidence>
<dbReference type="InterPro" id="IPR052585">
    <property type="entry name" value="Lipid_raft_assoc_Zn_ADH"/>
</dbReference>
<keyword evidence="2" id="KW-0560">Oxidoreductase</keyword>
<dbReference type="PANTHER" id="PTHR43482">
    <property type="entry name" value="PROTEIN AST1-RELATED"/>
    <property type="match status" value="1"/>
</dbReference>
<dbReference type="Pfam" id="PF08240">
    <property type="entry name" value="ADH_N"/>
    <property type="match status" value="1"/>
</dbReference>
<dbReference type="InterPro" id="IPR011032">
    <property type="entry name" value="GroES-like_sf"/>
</dbReference>
<sequence length="467" mass="49333">MADQTTPTPAATAVSPPLAAPSSPAVPSSQRVLLLHAPKQPYHVTHDYAVPALVHGRELLVRTRVIGLNPIDWKAPDFNFGLPELPYIAGRELAGDVVLFDAAGPQEKLRLQSGDRVLAISTDYRDLRKGAYQEYVVAWDYNTVRLPRHVSYEAGATVGVAFVAAVLALGVNLGVDFSGVEDGPDLLSLVRSLSSSSSSTPLPDDIRDECLSGIAETDRARSGDWIAIWGASSTSAHMAIQLARLAGLRVAAVVDTAKHGLRLAGHTDLFQSSSSLTPPWQPDLLVDSHDPERAVSILRASLGKKLRFGFDTRGRDTATSLLQALACSLGEKKAPTSNPPSPPATPRTSDAGTTPAIENLSLSSTPSTSLSHLVGLTGLPKGAPPHGGVFHNVPIKLFHEVPEVGEALSVWLEKLLESGRLIPPVVVGVDTGLESINAGLDRMRAGEISGGRLVVRLEDGNVDGITA</sequence>
<dbReference type="Gene3D" id="3.40.50.720">
    <property type="entry name" value="NAD(P)-binding Rossmann-like Domain"/>
    <property type="match status" value="1"/>
</dbReference>
<dbReference type="CDD" id="cd08249">
    <property type="entry name" value="enoyl_reductase_like"/>
    <property type="match status" value="1"/>
</dbReference>
<reference evidence="5 6" key="1">
    <citation type="submission" date="2024-01" db="EMBL/GenBank/DDBJ databases">
        <authorList>
            <person name="Allen C."/>
            <person name="Tagirdzhanova G."/>
        </authorList>
    </citation>
    <scope>NUCLEOTIDE SEQUENCE [LARGE SCALE GENOMIC DNA]</scope>
</reference>
<dbReference type="Gene3D" id="3.90.180.10">
    <property type="entry name" value="Medium-chain alcohol dehydrogenases, catalytic domain"/>
    <property type="match status" value="1"/>
</dbReference>
<name>A0ABP0BP42_9PEZI</name>
<comment type="similarity">
    <text evidence="1">Belongs to the zinc-containing alcohol dehydrogenase family.</text>
</comment>
<feature type="region of interest" description="Disordered" evidence="3">
    <location>
        <begin position="331"/>
        <end position="367"/>
    </location>
</feature>
<evidence type="ECO:0000256" key="3">
    <source>
        <dbReference type="SAM" id="MobiDB-lite"/>
    </source>
</evidence>
<evidence type="ECO:0000256" key="1">
    <source>
        <dbReference type="ARBA" id="ARBA00008072"/>
    </source>
</evidence>
<dbReference type="SUPFAM" id="SSF50129">
    <property type="entry name" value="GroES-like"/>
    <property type="match status" value="1"/>
</dbReference>
<dbReference type="SUPFAM" id="SSF51735">
    <property type="entry name" value="NAD(P)-binding Rossmann-fold domains"/>
    <property type="match status" value="1"/>
</dbReference>
<dbReference type="PANTHER" id="PTHR43482:SF2">
    <property type="entry name" value="ZINC-BINDING DEHYDROGENASE FAMILY, PUTATIVE (AFU_ORTHOLOGUE AFUA_3G15030)-RELATED"/>
    <property type="match status" value="1"/>
</dbReference>
<evidence type="ECO:0000313" key="5">
    <source>
        <dbReference type="EMBL" id="CAK7221363.1"/>
    </source>
</evidence>
<feature type="region of interest" description="Disordered" evidence="3">
    <location>
        <begin position="1"/>
        <end position="25"/>
    </location>
</feature>
<gene>
    <name evidence="5" type="ORF">SBRCBS47491_004503</name>
</gene>
<dbReference type="EMBL" id="CAWUHC010000034">
    <property type="protein sequence ID" value="CAK7221363.1"/>
    <property type="molecule type" value="Genomic_DNA"/>
</dbReference>
<accession>A0ABP0BP42</accession>
<dbReference type="InterPro" id="IPR036291">
    <property type="entry name" value="NAD(P)-bd_dom_sf"/>
</dbReference>
<dbReference type="InterPro" id="IPR013154">
    <property type="entry name" value="ADH-like_N"/>
</dbReference>
<proteinExistence type="inferred from homology"/>
<keyword evidence="6" id="KW-1185">Reference proteome</keyword>
<feature type="domain" description="Alcohol dehydrogenase-like N-terminal" evidence="4">
    <location>
        <begin position="57"/>
        <end position="147"/>
    </location>
</feature>
<organism evidence="5 6">
    <name type="scientific">Sporothrix bragantina</name>
    <dbReference type="NCBI Taxonomy" id="671064"/>
    <lineage>
        <taxon>Eukaryota</taxon>
        <taxon>Fungi</taxon>
        <taxon>Dikarya</taxon>
        <taxon>Ascomycota</taxon>
        <taxon>Pezizomycotina</taxon>
        <taxon>Sordariomycetes</taxon>
        <taxon>Sordariomycetidae</taxon>
        <taxon>Ophiostomatales</taxon>
        <taxon>Ophiostomataceae</taxon>
        <taxon>Sporothrix</taxon>
    </lineage>
</organism>
<evidence type="ECO:0000256" key="2">
    <source>
        <dbReference type="ARBA" id="ARBA00023002"/>
    </source>
</evidence>
<dbReference type="Proteomes" id="UP001642406">
    <property type="component" value="Unassembled WGS sequence"/>
</dbReference>